<dbReference type="GO" id="GO:0003824">
    <property type="term" value="F:catalytic activity"/>
    <property type="evidence" value="ECO:0007669"/>
    <property type="project" value="InterPro"/>
</dbReference>
<dbReference type="Gene3D" id="3.90.1300.10">
    <property type="entry name" value="Amidase signature (AS) domain"/>
    <property type="match status" value="1"/>
</dbReference>
<dbReference type="InterPro" id="IPR036928">
    <property type="entry name" value="AS_sf"/>
</dbReference>
<dbReference type="InterPro" id="IPR000120">
    <property type="entry name" value="Amidase"/>
</dbReference>
<dbReference type="PANTHER" id="PTHR11895:SF7">
    <property type="entry name" value="GLUTAMYL-TRNA(GLN) AMIDOTRANSFERASE SUBUNIT A, MITOCHONDRIAL"/>
    <property type="match status" value="1"/>
</dbReference>
<dbReference type="PANTHER" id="PTHR11895">
    <property type="entry name" value="TRANSAMIDASE"/>
    <property type="match status" value="1"/>
</dbReference>
<evidence type="ECO:0000256" key="1">
    <source>
        <dbReference type="SAM" id="MobiDB-lite"/>
    </source>
</evidence>
<dbReference type="AlphaFoldDB" id="A0A554MW48"/>
<keyword evidence="4" id="KW-1185">Reference proteome</keyword>
<sequence length="482" mass="50325">MTPFQPAADIARAVRAGDRSATEVVEPFLDRIAERADVTNAFVTVLEDRARERAREVDAQIERGEDPGPLAGVPLAVKDLTEHIEGVRNTYGLEPLSDNVAEETTVTVRRLEAAGAVIVGTTNTPELGHTPLTYNELQGPTGTPFDPDRNAGGSSGGSAAALADGLTALATGSDVGGSLRNPASCCGVVSVKPSFGLVPKQTRPDAFYSHSPFGVLGPMARTVEDAGLMLDALAGQSDVDPFSVPAEGDYHDAATAGVPAGAFAVGYTPDLDRFAVEESVRTVCGTAVDALADAGTAVADVTVGGPSKPDMTFDYGKQATVYFATIVDRLEDEHPELDIEGEHAGDVPPSLLNTLGMGRGHGADDYMDANVGRTAFYDAVEDTLDGLDALAVPVLATPPLPNGADFPTEIDGENVSGLPMDWMLSWPFNMSGHPAVTVPAGLTDDGLPVGLQLVGHRYDEERLLSLAAAYERANPWSYPGAE</sequence>
<name>A0A554MW48_9EURY</name>
<organism evidence="3 4">
    <name type="scientific">Haloglomus irregulare</name>
    <dbReference type="NCBI Taxonomy" id="2234134"/>
    <lineage>
        <taxon>Archaea</taxon>
        <taxon>Methanobacteriati</taxon>
        <taxon>Methanobacteriota</taxon>
        <taxon>Stenosarchaea group</taxon>
        <taxon>Halobacteria</taxon>
        <taxon>Halobacteriales</taxon>
        <taxon>Natronomonadaceae</taxon>
        <taxon>Haloglomus</taxon>
    </lineage>
</organism>
<feature type="domain" description="Amidase" evidence="2">
    <location>
        <begin position="23"/>
        <end position="464"/>
    </location>
</feature>
<dbReference type="EMBL" id="QMDX01000013">
    <property type="protein sequence ID" value="TSD09352.1"/>
    <property type="molecule type" value="Genomic_DNA"/>
</dbReference>
<feature type="region of interest" description="Disordered" evidence="1">
    <location>
        <begin position="139"/>
        <end position="158"/>
    </location>
</feature>
<dbReference type="OrthoDB" id="359273at2157"/>
<dbReference type="RefSeq" id="WP_144263087.1">
    <property type="nucleotide sequence ID" value="NZ_QMDX01000013.1"/>
</dbReference>
<dbReference type="SUPFAM" id="SSF75304">
    <property type="entry name" value="Amidase signature (AS) enzymes"/>
    <property type="match status" value="1"/>
</dbReference>
<evidence type="ECO:0000259" key="2">
    <source>
        <dbReference type="Pfam" id="PF01425"/>
    </source>
</evidence>
<dbReference type="Proteomes" id="UP000319894">
    <property type="component" value="Unassembled WGS sequence"/>
</dbReference>
<evidence type="ECO:0000313" key="3">
    <source>
        <dbReference type="EMBL" id="TSD09352.1"/>
    </source>
</evidence>
<dbReference type="Pfam" id="PF01425">
    <property type="entry name" value="Amidase"/>
    <property type="match status" value="1"/>
</dbReference>
<reference evidence="3 4" key="1">
    <citation type="submission" date="2018-06" db="EMBL/GenBank/DDBJ databases">
        <title>Natronomonas sp. F16-60 a new haloarchaeon isolated from a solar saltern of Isla Cristina, Huelva, Spain.</title>
        <authorList>
            <person name="Duran-Viseras A."/>
            <person name="Sanchez-Porro C."/>
            <person name="Ventosa A."/>
        </authorList>
    </citation>
    <scope>NUCLEOTIDE SEQUENCE [LARGE SCALE GENOMIC DNA]</scope>
    <source>
        <strain evidence="3 4">F16-60</strain>
    </source>
</reference>
<dbReference type="InParanoid" id="A0A554MW48"/>
<dbReference type="PROSITE" id="PS00571">
    <property type="entry name" value="AMIDASES"/>
    <property type="match status" value="1"/>
</dbReference>
<comment type="caution">
    <text evidence="3">The sequence shown here is derived from an EMBL/GenBank/DDBJ whole genome shotgun (WGS) entry which is preliminary data.</text>
</comment>
<dbReference type="InterPro" id="IPR020556">
    <property type="entry name" value="Amidase_CS"/>
</dbReference>
<gene>
    <name evidence="3" type="ORF">DP107_15680</name>
</gene>
<accession>A0A554MW48</accession>
<proteinExistence type="predicted"/>
<protein>
    <submittedName>
        <fullName evidence="3">Amidase</fullName>
    </submittedName>
</protein>
<evidence type="ECO:0000313" key="4">
    <source>
        <dbReference type="Proteomes" id="UP000319894"/>
    </source>
</evidence>
<dbReference type="InterPro" id="IPR023631">
    <property type="entry name" value="Amidase_dom"/>
</dbReference>